<evidence type="ECO:0000256" key="8">
    <source>
        <dbReference type="SAM" id="Phobius"/>
    </source>
</evidence>
<dbReference type="RefSeq" id="WP_047885315.1">
    <property type="nucleotide sequence ID" value="NZ_LDOU01000012.1"/>
</dbReference>
<evidence type="ECO:0000259" key="9">
    <source>
        <dbReference type="PROSITE" id="PS50885"/>
    </source>
</evidence>
<evidence type="ECO:0000256" key="6">
    <source>
        <dbReference type="ARBA" id="ARBA00023136"/>
    </source>
</evidence>
<protein>
    <recommendedName>
        <fullName evidence="2">diguanylate cyclase</fullName>
        <ecNumber evidence="2">2.7.7.65</ecNumber>
    </recommendedName>
</protein>
<dbReference type="AlphaFoldDB" id="A0A0J1K4Q2"/>
<evidence type="ECO:0000259" key="10">
    <source>
        <dbReference type="PROSITE" id="PS50887"/>
    </source>
</evidence>
<evidence type="ECO:0000256" key="3">
    <source>
        <dbReference type="ARBA" id="ARBA00022475"/>
    </source>
</evidence>
<evidence type="ECO:0000256" key="7">
    <source>
        <dbReference type="ARBA" id="ARBA00034247"/>
    </source>
</evidence>
<keyword evidence="3" id="KW-1003">Cell membrane</keyword>
<dbReference type="PANTHER" id="PTHR45138:SF9">
    <property type="entry name" value="DIGUANYLATE CYCLASE DGCM-RELATED"/>
    <property type="match status" value="1"/>
</dbReference>
<keyword evidence="6 8" id="KW-0472">Membrane</keyword>
<dbReference type="InterPro" id="IPR043128">
    <property type="entry name" value="Rev_trsase/Diguanyl_cyclase"/>
</dbReference>
<feature type="domain" description="HAMP" evidence="9">
    <location>
        <begin position="351"/>
        <end position="403"/>
    </location>
</feature>
<proteinExistence type="predicted"/>
<evidence type="ECO:0000256" key="4">
    <source>
        <dbReference type="ARBA" id="ARBA00022692"/>
    </source>
</evidence>
<dbReference type="Pfam" id="PF00990">
    <property type="entry name" value="GGDEF"/>
    <property type="match status" value="1"/>
</dbReference>
<sequence length="607" mass="69128">MTKTFTYNLTFKLQMMLMTLLAMTALPIVMLWYHNSEKVMFQTIERLYQYSSANLKERLDEQFQDARQIFEQQTRIRQELINIVADSSLLLDHIVTMLNHHYNVDYYYFANPQGGLLSFGYSNGGFTLLQSAQEKAGPLNSFTTNFNGQKRQFTAMRGFFDARERDWYKDSLKTDQPVWSKMYPGAVDTSLLGISLTKAFRDEAGKLLGVWGVDLTLNSLIKELKSNKLSDNGEVLLFNNDGQILASTDKRHTLQNGQLPSINKQATPVISQLLRQNTASTDTVKLVDTGQQQWVALTSYYQLAQNNVINILFYSPLSDFSPPLNTVKRAGLLFTIVISLLALFIGALATRHVLKPIHQLILATRRIREGDLHTRIPLKRRDEVGLLADNFNQMSDHLVSTLQALRAEQDKTLRLNALLEEQNHSLETRVAIRTRELKAANQKLKHMAYSDYLTGIANRRSFWERLENDSQCQPGWLLLMDLDNFKRVNDQYGHHIGDNILKHFAQVCDGILRHNLEDSEALFGRIGGEEFAIWLPGIDDDTVQQLSSQLMDGLKKCPYLHNGQSIYVSTSIGASYCQQDPHQAYATADQRLYDAKEKGKNQAVLSS</sequence>
<comment type="caution">
    <text evidence="11">The sequence shown here is derived from an EMBL/GenBank/DDBJ whole genome shotgun (WGS) entry which is preliminary data.</text>
</comment>
<dbReference type="CDD" id="cd12913">
    <property type="entry name" value="PDC1_MCP_like"/>
    <property type="match status" value="1"/>
</dbReference>
<dbReference type="SMART" id="SM00267">
    <property type="entry name" value="GGDEF"/>
    <property type="match status" value="1"/>
</dbReference>
<dbReference type="STRING" id="320778.ABT57_11120"/>
<evidence type="ECO:0000256" key="2">
    <source>
        <dbReference type="ARBA" id="ARBA00012528"/>
    </source>
</evidence>
<feature type="domain" description="GGDEF" evidence="10">
    <location>
        <begin position="473"/>
        <end position="607"/>
    </location>
</feature>
<dbReference type="NCBIfam" id="TIGR00254">
    <property type="entry name" value="GGDEF"/>
    <property type="match status" value="1"/>
</dbReference>
<dbReference type="SUPFAM" id="SSF158472">
    <property type="entry name" value="HAMP domain-like"/>
    <property type="match status" value="1"/>
</dbReference>
<dbReference type="PROSITE" id="PS50887">
    <property type="entry name" value="GGDEF"/>
    <property type="match status" value="1"/>
</dbReference>
<evidence type="ECO:0000256" key="1">
    <source>
        <dbReference type="ARBA" id="ARBA00004651"/>
    </source>
</evidence>
<evidence type="ECO:0000313" key="12">
    <source>
        <dbReference type="Proteomes" id="UP000035909"/>
    </source>
</evidence>
<dbReference type="CDD" id="cd06225">
    <property type="entry name" value="HAMP"/>
    <property type="match status" value="1"/>
</dbReference>
<dbReference type="GO" id="GO:0052621">
    <property type="term" value="F:diguanylate cyclase activity"/>
    <property type="evidence" value="ECO:0007669"/>
    <property type="project" value="UniProtKB-EC"/>
</dbReference>
<feature type="transmembrane region" description="Helical" evidence="8">
    <location>
        <begin position="15"/>
        <end position="33"/>
    </location>
</feature>
<name>A0A0J1K4Q2_9GAMM</name>
<dbReference type="PATRIC" id="fig|320778.3.peg.2420"/>
<dbReference type="InterPro" id="IPR000160">
    <property type="entry name" value="GGDEF_dom"/>
</dbReference>
<dbReference type="Proteomes" id="UP000035909">
    <property type="component" value="Unassembled WGS sequence"/>
</dbReference>
<accession>A0A0J1K4Q2</accession>
<dbReference type="PANTHER" id="PTHR45138">
    <property type="entry name" value="REGULATORY COMPONENTS OF SENSORY TRANSDUCTION SYSTEM"/>
    <property type="match status" value="1"/>
</dbReference>
<dbReference type="EMBL" id="LDOU01000012">
    <property type="protein sequence ID" value="KLV09367.1"/>
    <property type="molecule type" value="Genomic_DNA"/>
</dbReference>
<gene>
    <name evidence="11" type="ORF">ABT57_11120</name>
</gene>
<evidence type="ECO:0000256" key="5">
    <source>
        <dbReference type="ARBA" id="ARBA00022989"/>
    </source>
</evidence>
<keyword evidence="12" id="KW-1185">Reference proteome</keyword>
<dbReference type="Gene3D" id="3.30.70.270">
    <property type="match status" value="1"/>
</dbReference>
<dbReference type="OrthoDB" id="8572793at2"/>
<dbReference type="GO" id="GO:0005886">
    <property type="term" value="C:plasma membrane"/>
    <property type="evidence" value="ECO:0007669"/>
    <property type="project" value="UniProtKB-SubCell"/>
</dbReference>
<dbReference type="SMART" id="SM00304">
    <property type="entry name" value="HAMP"/>
    <property type="match status" value="1"/>
</dbReference>
<dbReference type="Gene3D" id="6.10.340.10">
    <property type="match status" value="1"/>
</dbReference>
<reference evidence="11 12" key="1">
    <citation type="submission" date="2015-05" db="EMBL/GenBank/DDBJ databases">
        <title>Photobacterium galathea sp. nov.</title>
        <authorList>
            <person name="Machado H."/>
            <person name="Gram L."/>
        </authorList>
    </citation>
    <scope>NUCLEOTIDE SEQUENCE [LARGE SCALE GENOMIC DNA]</scope>
    <source>
        <strain evidence="11 12">DSM 22954</strain>
    </source>
</reference>
<dbReference type="CDD" id="cd01949">
    <property type="entry name" value="GGDEF"/>
    <property type="match status" value="1"/>
</dbReference>
<dbReference type="InterPro" id="IPR003660">
    <property type="entry name" value="HAMP_dom"/>
</dbReference>
<comment type="catalytic activity">
    <reaction evidence="7">
        <text>2 GTP = 3',3'-c-di-GMP + 2 diphosphate</text>
        <dbReference type="Rhea" id="RHEA:24898"/>
        <dbReference type="ChEBI" id="CHEBI:33019"/>
        <dbReference type="ChEBI" id="CHEBI:37565"/>
        <dbReference type="ChEBI" id="CHEBI:58805"/>
        <dbReference type="EC" id="2.7.7.65"/>
    </reaction>
</comment>
<dbReference type="EC" id="2.7.7.65" evidence="2"/>
<dbReference type="Pfam" id="PF02743">
    <property type="entry name" value="dCache_1"/>
    <property type="match status" value="1"/>
</dbReference>
<dbReference type="PROSITE" id="PS50885">
    <property type="entry name" value="HAMP"/>
    <property type="match status" value="1"/>
</dbReference>
<dbReference type="InterPro" id="IPR050469">
    <property type="entry name" value="Diguanylate_Cyclase"/>
</dbReference>
<dbReference type="InterPro" id="IPR033479">
    <property type="entry name" value="dCache_1"/>
</dbReference>
<dbReference type="Gene3D" id="3.30.450.20">
    <property type="entry name" value="PAS domain"/>
    <property type="match status" value="2"/>
</dbReference>
<evidence type="ECO:0000313" key="11">
    <source>
        <dbReference type="EMBL" id="KLV09367.1"/>
    </source>
</evidence>
<organism evidence="11 12">
    <name type="scientific">Photobacterium ganghwense</name>
    <dbReference type="NCBI Taxonomy" id="320778"/>
    <lineage>
        <taxon>Bacteria</taxon>
        <taxon>Pseudomonadati</taxon>
        <taxon>Pseudomonadota</taxon>
        <taxon>Gammaproteobacteria</taxon>
        <taxon>Vibrionales</taxon>
        <taxon>Vibrionaceae</taxon>
        <taxon>Photobacterium</taxon>
    </lineage>
</organism>
<keyword evidence="4 8" id="KW-0812">Transmembrane</keyword>
<dbReference type="Pfam" id="PF00672">
    <property type="entry name" value="HAMP"/>
    <property type="match status" value="1"/>
</dbReference>
<keyword evidence="5 8" id="KW-1133">Transmembrane helix</keyword>
<comment type="subcellular location">
    <subcellularLocation>
        <location evidence="1">Cell membrane</location>
        <topology evidence="1">Multi-pass membrane protein</topology>
    </subcellularLocation>
</comment>
<dbReference type="SUPFAM" id="SSF55073">
    <property type="entry name" value="Nucleotide cyclase"/>
    <property type="match status" value="1"/>
</dbReference>
<dbReference type="GO" id="GO:0007165">
    <property type="term" value="P:signal transduction"/>
    <property type="evidence" value="ECO:0007669"/>
    <property type="project" value="InterPro"/>
</dbReference>
<dbReference type="InterPro" id="IPR029787">
    <property type="entry name" value="Nucleotide_cyclase"/>
</dbReference>
<feature type="transmembrane region" description="Helical" evidence="8">
    <location>
        <begin position="330"/>
        <end position="349"/>
    </location>
</feature>